<evidence type="ECO:0000256" key="1">
    <source>
        <dbReference type="ARBA" id="ARBA00022741"/>
    </source>
</evidence>
<evidence type="ECO:0000313" key="4">
    <source>
        <dbReference type="EMBL" id="SDW40460.1"/>
    </source>
</evidence>
<keyword evidence="1" id="KW-0547">Nucleotide-binding</keyword>
<keyword evidence="2" id="KW-0378">Hydrolase</keyword>
<dbReference type="InterPro" id="IPR004948">
    <property type="entry name" value="Nuc-triphosphatase_THEP1"/>
</dbReference>
<reference evidence="4 5" key="1">
    <citation type="submission" date="2016-10" db="EMBL/GenBank/DDBJ databases">
        <authorList>
            <person name="de Groot N.N."/>
        </authorList>
    </citation>
    <scope>NUCLEOTIDE SEQUENCE [LARGE SCALE GENOMIC DNA]</scope>
    <source>
        <strain evidence="4 5">DSM 23310</strain>
    </source>
</reference>
<name>A0A1H2T9E9_9FIRM</name>
<dbReference type="Proteomes" id="UP000198828">
    <property type="component" value="Unassembled WGS sequence"/>
</dbReference>
<evidence type="ECO:0000256" key="2">
    <source>
        <dbReference type="ARBA" id="ARBA00022801"/>
    </source>
</evidence>
<evidence type="ECO:0000313" key="5">
    <source>
        <dbReference type="Proteomes" id="UP000198828"/>
    </source>
</evidence>
<dbReference type="InterPro" id="IPR027417">
    <property type="entry name" value="P-loop_NTPase"/>
</dbReference>
<dbReference type="GO" id="GO:0005524">
    <property type="term" value="F:ATP binding"/>
    <property type="evidence" value="ECO:0007669"/>
    <property type="project" value="UniProtKB-KW"/>
</dbReference>
<proteinExistence type="predicted"/>
<dbReference type="Pfam" id="PF03266">
    <property type="entry name" value="NTPase_1"/>
    <property type="match status" value="1"/>
</dbReference>
<dbReference type="AlphaFoldDB" id="A0A1H2T9E9"/>
<keyword evidence="3" id="KW-0067">ATP-binding</keyword>
<gene>
    <name evidence="4" type="ORF">SAMN05660923_00659</name>
</gene>
<dbReference type="GO" id="GO:0017111">
    <property type="term" value="F:ribonucleoside triphosphate phosphatase activity"/>
    <property type="evidence" value="ECO:0007669"/>
    <property type="project" value="InterPro"/>
</dbReference>
<dbReference type="SUPFAM" id="SSF52540">
    <property type="entry name" value="P-loop containing nucleoside triphosphate hydrolases"/>
    <property type="match status" value="1"/>
</dbReference>
<sequence>MFLLNNLFLTGRIGIGKSTILKKVLNNIDLSIGGYITERIYEGYYRRYIAKSVKNPNEQYTIVRSDSRDNSKIWFPEAFEKGLAPLLDKSLKSDDIIVLDELGSSEKNIDVFTSKIFELLDSQKIVFGVLKDEDCEFLNNIRNRKDVMIIRITEGNRDHIWQEIINTLKNFI</sequence>
<dbReference type="Gene3D" id="3.40.50.300">
    <property type="entry name" value="P-loop containing nucleotide triphosphate hydrolases"/>
    <property type="match status" value="1"/>
</dbReference>
<dbReference type="PANTHER" id="PTHR43146">
    <property type="entry name" value="CANCER-RELATED NUCLEOSIDE-TRIPHOSPHATASE"/>
    <property type="match status" value="1"/>
</dbReference>
<protein>
    <submittedName>
        <fullName evidence="4">Nucleoside-triphosphatase</fullName>
    </submittedName>
</protein>
<accession>A0A1H2T9E9</accession>
<evidence type="ECO:0000256" key="3">
    <source>
        <dbReference type="ARBA" id="ARBA00022840"/>
    </source>
</evidence>
<dbReference type="PANTHER" id="PTHR43146:SF1">
    <property type="entry name" value="CANCER-RELATED NUCLEOSIDE-TRIPHOSPHATASE"/>
    <property type="match status" value="1"/>
</dbReference>
<organism evidence="4 5">
    <name type="scientific">Tepidimicrobium xylanilyticum</name>
    <dbReference type="NCBI Taxonomy" id="1123352"/>
    <lineage>
        <taxon>Bacteria</taxon>
        <taxon>Bacillati</taxon>
        <taxon>Bacillota</taxon>
        <taxon>Tissierellia</taxon>
        <taxon>Tissierellales</taxon>
        <taxon>Tepidimicrobiaceae</taxon>
        <taxon>Tepidimicrobium</taxon>
    </lineage>
</organism>
<keyword evidence="5" id="KW-1185">Reference proteome</keyword>
<dbReference type="EMBL" id="FNNG01000002">
    <property type="protein sequence ID" value="SDW40460.1"/>
    <property type="molecule type" value="Genomic_DNA"/>
</dbReference>